<gene>
    <name evidence="5" type="ORF">KDK92_00155</name>
</gene>
<evidence type="ECO:0000256" key="3">
    <source>
        <dbReference type="ARBA" id="ARBA00022969"/>
    </source>
</evidence>
<dbReference type="Pfam" id="PF00269">
    <property type="entry name" value="SASP"/>
    <property type="match status" value="1"/>
</dbReference>
<evidence type="ECO:0000256" key="4">
    <source>
        <dbReference type="ARBA" id="ARBA00023125"/>
    </source>
</evidence>
<dbReference type="InterPro" id="IPR050847">
    <property type="entry name" value="SASP_DNA-binding"/>
</dbReference>
<organism evidence="5 6">
    <name type="scientific">Oceanirhabdus seepicola</name>
    <dbReference type="NCBI Taxonomy" id="2828781"/>
    <lineage>
        <taxon>Bacteria</taxon>
        <taxon>Bacillati</taxon>
        <taxon>Bacillota</taxon>
        <taxon>Clostridia</taxon>
        <taxon>Eubacteriales</taxon>
        <taxon>Clostridiaceae</taxon>
        <taxon>Oceanirhabdus</taxon>
    </lineage>
</organism>
<comment type="function">
    <text evidence="1">SASP are bound to spore DNA. They are double-stranded DNA-binding proteins that cause DNA to change to an a-like conformation. They protect the DNA backbone from chemical and enzymatic cleavage and are thus involved in dormant spore's high resistance to UV light.</text>
</comment>
<dbReference type="EMBL" id="JAGSOJ010000001">
    <property type="protein sequence ID" value="MCM1988133.1"/>
    <property type="molecule type" value="Genomic_DNA"/>
</dbReference>
<evidence type="ECO:0000256" key="2">
    <source>
        <dbReference type="ARBA" id="ARBA00005442"/>
    </source>
</evidence>
<reference evidence="5" key="1">
    <citation type="journal article" date="2021" name="mSystems">
        <title>Bacteria and Archaea Synergistically Convert Glycine Betaine to Biogenic Methane in the Formosa Cold Seep of the South China Sea.</title>
        <authorList>
            <person name="Li L."/>
            <person name="Zhang W."/>
            <person name="Zhang S."/>
            <person name="Song L."/>
            <person name="Sun Q."/>
            <person name="Zhang H."/>
            <person name="Xiang H."/>
            <person name="Dong X."/>
        </authorList>
    </citation>
    <scope>NUCLEOTIDE SEQUENCE</scope>
    <source>
        <strain evidence="5">ZWT</strain>
    </source>
</reference>
<keyword evidence="4" id="KW-0238">DNA-binding</keyword>
<comment type="similarity">
    <text evidence="2">Belongs to the alpha/beta-type SASP family.</text>
</comment>
<name>A0A9J6NWY7_9CLOT</name>
<comment type="caution">
    <text evidence="5">The sequence shown here is derived from an EMBL/GenBank/DDBJ whole genome shotgun (WGS) entry which is preliminary data.</text>
</comment>
<dbReference type="PANTHER" id="PTHR36107:SF1">
    <property type="entry name" value="SMALL, ACID-SOLUBLE SPORE PROTEIN A"/>
    <property type="match status" value="1"/>
</dbReference>
<evidence type="ECO:0000256" key="1">
    <source>
        <dbReference type="ARBA" id="ARBA00003863"/>
    </source>
</evidence>
<accession>A0A9J6NWY7</accession>
<keyword evidence="3" id="KW-0749">Sporulation</keyword>
<evidence type="ECO:0000313" key="6">
    <source>
        <dbReference type="Proteomes" id="UP001056429"/>
    </source>
</evidence>
<reference evidence="5" key="2">
    <citation type="submission" date="2021-04" db="EMBL/GenBank/DDBJ databases">
        <authorList>
            <person name="Dong X."/>
        </authorList>
    </citation>
    <scope>NUCLEOTIDE SEQUENCE</scope>
    <source>
        <strain evidence="5">ZWT</strain>
    </source>
</reference>
<dbReference type="InterPro" id="IPR018126">
    <property type="entry name" value="SASP_alpha/beta-type_CS"/>
</dbReference>
<evidence type="ECO:0000313" key="5">
    <source>
        <dbReference type="EMBL" id="MCM1988133.1"/>
    </source>
</evidence>
<dbReference type="GO" id="GO:0003690">
    <property type="term" value="F:double-stranded DNA binding"/>
    <property type="evidence" value="ECO:0007669"/>
    <property type="project" value="InterPro"/>
</dbReference>
<dbReference type="Gene3D" id="6.10.10.80">
    <property type="entry name" value="Small, acid-soluble spore protein, alpha/beta type-like"/>
    <property type="match status" value="1"/>
</dbReference>
<sequence>MSKNLVPEAKEGLSRFKMETAAELGVTFGDYNGNLTSKQCGSVGGEMVKKMVQAYEQNL</sequence>
<dbReference type="Proteomes" id="UP001056429">
    <property type="component" value="Unassembled WGS sequence"/>
</dbReference>
<dbReference type="GO" id="GO:0030435">
    <property type="term" value="P:sporulation resulting in formation of a cellular spore"/>
    <property type="evidence" value="ECO:0007669"/>
    <property type="project" value="UniProtKB-KW"/>
</dbReference>
<dbReference type="PANTHER" id="PTHR36107">
    <property type="entry name" value="SMALL, ACID-SOLUBLE SPORE PROTEIN A"/>
    <property type="match status" value="1"/>
</dbReference>
<dbReference type="GO" id="GO:0006265">
    <property type="term" value="P:DNA topological change"/>
    <property type="evidence" value="ECO:0007669"/>
    <property type="project" value="InterPro"/>
</dbReference>
<proteinExistence type="inferred from homology"/>
<keyword evidence="6" id="KW-1185">Reference proteome</keyword>
<protein>
    <submittedName>
        <fullName evidence="5">Alpha/beta-type small acid-soluble spore protein</fullName>
    </submittedName>
</protein>
<dbReference type="InterPro" id="IPR001448">
    <property type="entry name" value="SASP_alpha/beta-type"/>
</dbReference>
<dbReference type="AlphaFoldDB" id="A0A9J6NWY7"/>
<dbReference type="PROSITE" id="PS00684">
    <property type="entry name" value="SASP_2"/>
    <property type="match status" value="1"/>
</dbReference>
<dbReference type="InterPro" id="IPR038300">
    <property type="entry name" value="SASP_sf_alpha/beta"/>
</dbReference>
<dbReference type="RefSeq" id="WP_250856905.1">
    <property type="nucleotide sequence ID" value="NZ_JAGSOJ010000001.1"/>
</dbReference>